<dbReference type="Proteomes" id="UP000251545">
    <property type="component" value="Unassembled WGS sequence"/>
</dbReference>
<sequence length="88" mass="10042">MIEAFNKVLKYQFLHPKSINSGKQLKIVLGVCIQIYNHERPQWNLGGNTPNETFLGVPINKRAYTTGLKTQQSHRITQNKVSICKTCL</sequence>
<comment type="caution">
    <text evidence="2">The sequence shown here is derived from an EMBL/GenBank/DDBJ whole genome shotgun (WGS) entry which is preliminary data.</text>
</comment>
<accession>A0A362WWT5</accession>
<proteinExistence type="predicted"/>
<dbReference type="AlphaFoldDB" id="A0A362WWT5"/>
<dbReference type="InterPro" id="IPR001584">
    <property type="entry name" value="Integrase_cat-core"/>
</dbReference>
<dbReference type="SUPFAM" id="SSF53098">
    <property type="entry name" value="Ribonuclease H-like"/>
    <property type="match status" value="1"/>
</dbReference>
<dbReference type="EMBL" id="PVEO01000020">
    <property type="protein sequence ID" value="PQV44590.1"/>
    <property type="molecule type" value="Genomic_DNA"/>
</dbReference>
<feature type="domain" description="Integrase catalytic" evidence="1">
    <location>
        <begin position="2"/>
        <end position="50"/>
    </location>
</feature>
<dbReference type="Pfam" id="PF13683">
    <property type="entry name" value="rve_3"/>
    <property type="match status" value="1"/>
</dbReference>
<evidence type="ECO:0000313" key="2">
    <source>
        <dbReference type="EMBL" id="PQV44590.1"/>
    </source>
</evidence>
<organism evidence="2 3">
    <name type="scientific">Jejuia pallidilutea</name>
    <dbReference type="NCBI Taxonomy" id="504487"/>
    <lineage>
        <taxon>Bacteria</taxon>
        <taxon>Pseudomonadati</taxon>
        <taxon>Bacteroidota</taxon>
        <taxon>Flavobacteriia</taxon>
        <taxon>Flavobacteriales</taxon>
        <taxon>Flavobacteriaceae</taxon>
        <taxon>Jejuia</taxon>
    </lineage>
</organism>
<dbReference type="RefSeq" id="WP_105474914.1">
    <property type="nucleotide sequence ID" value="NZ_PVEO01000020.1"/>
</dbReference>
<name>A0A362WWT5_9FLAO</name>
<dbReference type="GO" id="GO:0015074">
    <property type="term" value="P:DNA integration"/>
    <property type="evidence" value="ECO:0007669"/>
    <property type="project" value="InterPro"/>
</dbReference>
<reference evidence="2 3" key="1">
    <citation type="submission" date="2018-02" db="EMBL/GenBank/DDBJ databases">
        <title>Genomic Encyclopedia of Archaeal and Bacterial Type Strains, Phase II (KMG-II): from individual species to whole genera.</title>
        <authorList>
            <person name="Goeker M."/>
        </authorList>
    </citation>
    <scope>NUCLEOTIDE SEQUENCE [LARGE SCALE GENOMIC DNA]</scope>
    <source>
        <strain evidence="2 3">DSM 21165</strain>
    </source>
</reference>
<dbReference type="InterPro" id="IPR012337">
    <property type="entry name" value="RNaseH-like_sf"/>
</dbReference>
<evidence type="ECO:0000313" key="3">
    <source>
        <dbReference type="Proteomes" id="UP000251545"/>
    </source>
</evidence>
<gene>
    <name evidence="2" type="ORF">CLV33_1205</name>
</gene>
<evidence type="ECO:0000259" key="1">
    <source>
        <dbReference type="Pfam" id="PF13683"/>
    </source>
</evidence>
<protein>
    <submittedName>
        <fullName evidence="2">Integrase-like protein</fullName>
    </submittedName>
</protein>